<accession>A0A433DFU1</accession>
<dbReference type="AlphaFoldDB" id="A0A433DFU1"/>
<feature type="transmembrane region" description="Helical" evidence="1">
    <location>
        <begin position="121"/>
        <end position="140"/>
    </location>
</feature>
<feature type="transmembrane region" description="Helical" evidence="1">
    <location>
        <begin position="82"/>
        <end position="101"/>
    </location>
</feature>
<reference evidence="2 3" key="1">
    <citation type="journal article" date="2018" name="New Phytol.">
        <title>Phylogenomics of Endogonaceae and evolution of mycorrhizas within Mucoromycota.</title>
        <authorList>
            <person name="Chang Y."/>
            <person name="Desiro A."/>
            <person name="Na H."/>
            <person name="Sandor L."/>
            <person name="Lipzen A."/>
            <person name="Clum A."/>
            <person name="Barry K."/>
            <person name="Grigoriev I.V."/>
            <person name="Martin F.M."/>
            <person name="Stajich J.E."/>
            <person name="Smith M.E."/>
            <person name="Bonito G."/>
            <person name="Spatafora J.W."/>
        </authorList>
    </citation>
    <scope>NUCLEOTIDE SEQUENCE [LARGE SCALE GENOMIC DNA]</scope>
    <source>
        <strain evidence="2 3">GMNB39</strain>
    </source>
</reference>
<evidence type="ECO:0000313" key="2">
    <source>
        <dbReference type="EMBL" id="RUP49696.1"/>
    </source>
</evidence>
<keyword evidence="1" id="KW-1133">Transmembrane helix</keyword>
<evidence type="ECO:0000256" key="1">
    <source>
        <dbReference type="SAM" id="Phobius"/>
    </source>
</evidence>
<name>A0A433DFU1_9FUNG</name>
<keyword evidence="1" id="KW-0472">Membrane</keyword>
<proteinExistence type="predicted"/>
<sequence>MAFPDITAVSFLNESFPAMFHNSIPADANDINAVPNPSHDPQIFVATILTILTTCASIAFAAARHIPRFRYSDKHYNRGFTVLFACSLDFLIMGLVQLMYVNGIDELNTRFPNLTAEPGTSQGLTGASLVCLLVASVAFLQGCTVPQPKGQASDYDRWIRSEGAGYASSSSTPFLSAGQFLSLLILDQFALYGNCQNIYWRALDLFERCTANYMAVRVHSEF</sequence>
<feature type="transmembrane region" description="Helical" evidence="1">
    <location>
        <begin position="43"/>
        <end position="62"/>
    </location>
</feature>
<dbReference type="OrthoDB" id="10252707at2759"/>
<organism evidence="2 3">
    <name type="scientific">Jimgerdemannia flammicorona</name>
    <dbReference type="NCBI Taxonomy" id="994334"/>
    <lineage>
        <taxon>Eukaryota</taxon>
        <taxon>Fungi</taxon>
        <taxon>Fungi incertae sedis</taxon>
        <taxon>Mucoromycota</taxon>
        <taxon>Mucoromycotina</taxon>
        <taxon>Endogonomycetes</taxon>
        <taxon>Endogonales</taxon>
        <taxon>Endogonaceae</taxon>
        <taxon>Jimgerdemannia</taxon>
    </lineage>
</organism>
<keyword evidence="1" id="KW-0812">Transmembrane</keyword>
<protein>
    <submittedName>
        <fullName evidence="2">Uncharacterized protein</fullName>
    </submittedName>
</protein>
<gene>
    <name evidence="2" type="ORF">BC936DRAFT_141788</name>
</gene>
<evidence type="ECO:0000313" key="3">
    <source>
        <dbReference type="Proteomes" id="UP000268093"/>
    </source>
</evidence>
<keyword evidence="3" id="KW-1185">Reference proteome</keyword>
<dbReference type="Proteomes" id="UP000268093">
    <property type="component" value="Unassembled WGS sequence"/>
</dbReference>
<dbReference type="EMBL" id="RBNI01002050">
    <property type="protein sequence ID" value="RUP49696.1"/>
    <property type="molecule type" value="Genomic_DNA"/>
</dbReference>
<comment type="caution">
    <text evidence="2">The sequence shown here is derived from an EMBL/GenBank/DDBJ whole genome shotgun (WGS) entry which is preliminary data.</text>
</comment>